<dbReference type="Gene3D" id="3.90.1530.10">
    <property type="entry name" value="Conserved hypothetical protein from pyrococcus furiosus pfu- 392566-001, ParB domain"/>
    <property type="match status" value="1"/>
</dbReference>
<dbReference type="InterPro" id="IPR036086">
    <property type="entry name" value="ParB/Sulfiredoxin_sf"/>
</dbReference>
<dbReference type="SMART" id="SM00470">
    <property type="entry name" value="ParB"/>
    <property type="match status" value="1"/>
</dbReference>
<dbReference type="GO" id="GO:0005694">
    <property type="term" value="C:chromosome"/>
    <property type="evidence" value="ECO:0007669"/>
    <property type="project" value="TreeGrafter"/>
</dbReference>
<dbReference type="SUPFAM" id="SSF110849">
    <property type="entry name" value="ParB/Sulfiredoxin"/>
    <property type="match status" value="1"/>
</dbReference>
<gene>
    <name evidence="2" type="ORF">QIE55_33525</name>
</gene>
<geneLocation type="plasmid" evidence="2 3">
    <name>pMGMM8_4</name>
</geneLocation>
<dbReference type="AlphaFoldDB" id="A0AAX3ZYV3"/>
<dbReference type="Proteomes" id="UP001230933">
    <property type="component" value="Plasmid pMGMM8_4"/>
</dbReference>
<keyword evidence="2" id="KW-0614">Plasmid</keyword>
<accession>A0AAX3ZYV3</accession>
<protein>
    <submittedName>
        <fullName evidence="2">ParB/RepB/Spo0J family partition protein</fullName>
    </submittedName>
</protein>
<dbReference type="InterPro" id="IPR003115">
    <property type="entry name" value="ParB_N"/>
</dbReference>
<dbReference type="EMBL" id="CP133194">
    <property type="protein sequence ID" value="WMN02175.1"/>
    <property type="molecule type" value="Genomic_DNA"/>
</dbReference>
<dbReference type="PANTHER" id="PTHR33375:SF1">
    <property type="entry name" value="CHROMOSOME-PARTITIONING PROTEIN PARB-RELATED"/>
    <property type="match status" value="1"/>
</dbReference>
<reference evidence="2" key="1">
    <citation type="submission" date="2023-08" db="EMBL/GenBank/DDBJ databases">
        <title>Isolation and Characterization of Rhodococcus erythropolis MGMM8.</title>
        <authorList>
            <person name="Diabankana R.G.C."/>
            <person name="Afordoanyi D.M."/>
            <person name="Validov S.Z."/>
        </authorList>
    </citation>
    <scope>NUCLEOTIDE SEQUENCE</scope>
    <source>
        <strain evidence="2">MGMM8</strain>
        <plasmid evidence="2">pMGMM8_4</plasmid>
    </source>
</reference>
<name>A0AAX3ZYV3_RHOER</name>
<evidence type="ECO:0000313" key="2">
    <source>
        <dbReference type="EMBL" id="WMN02175.1"/>
    </source>
</evidence>
<dbReference type="PANTHER" id="PTHR33375">
    <property type="entry name" value="CHROMOSOME-PARTITIONING PROTEIN PARB-RELATED"/>
    <property type="match status" value="1"/>
</dbReference>
<dbReference type="RefSeq" id="WP_308372682.1">
    <property type="nucleotide sequence ID" value="NZ_CP133194.1"/>
</dbReference>
<evidence type="ECO:0000313" key="3">
    <source>
        <dbReference type="Proteomes" id="UP001230933"/>
    </source>
</evidence>
<evidence type="ECO:0000259" key="1">
    <source>
        <dbReference type="SMART" id="SM00470"/>
    </source>
</evidence>
<dbReference type="GO" id="GO:0007059">
    <property type="term" value="P:chromosome segregation"/>
    <property type="evidence" value="ECO:0007669"/>
    <property type="project" value="TreeGrafter"/>
</dbReference>
<sequence length="504" mass="55653">MTATHTTAEPITGETYLRMHPDAIDIGRNARISNILPLDPEFLESVRTHGVITPVTATRLADGAIVLRDGQRRTLAAREVGLTSVPVLVREDTTDDEKTREFERIAHQVVANVSEELTEGDKAAAIVDMLDLGFSATKVSGALTVDRKVVKKAAVAGRSESGRKALDEQLSLDQAVVIAEFEADGDEEAVSELLSIDPDRFDYAASVHRIQTDQRKAREAVEAEYTRQGFIVVTEHMLDELEDWAWHVGTKLVESGEQPSIDEIRARAEHWGVLLTSTDGWAHTETGERLHRDQLAWNTRWRRDAVAEPGEVHFNDVEQRTFWEPQYVCLDLGAAGVQMLYDPKEAADEEAEHAAGERRKVRELNLRAEAAAVVRKEFLGKLACAKTPPKAAARYVATIHAVDASLLSEYRAGDLIPELLKVDSLGRSSAVADLIAKSSEARAQVITLTMVLAAQEGRMAKDSWRTPRANTDRYLAFLAAHGYHLSPVEEVMAGTRDIDTVDLD</sequence>
<organism evidence="2 3">
    <name type="scientific">Rhodococcus erythropolis</name>
    <name type="common">Arthrobacter picolinophilus</name>
    <dbReference type="NCBI Taxonomy" id="1833"/>
    <lineage>
        <taxon>Bacteria</taxon>
        <taxon>Bacillati</taxon>
        <taxon>Actinomycetota</taxon>
        <taxon>Actinomycetes</taxon>
        <taxon>Mycobacteriales</taxon>
        <taxon>Nocardiaceae</taxon>
        <taxon>Rhodococcus</taxon>
        <taxon>Rhodococcus erythropolis group</taxon>
    </lineage>
</organism>
<feature type="domain" description="ParB-like N-terminal" evidence="1">
    <location>
        <begin position="17"/>
        <end position="113"/>
    </location>
</feature>
<dbReference type="Pfam" id="PF02195">
    <property type="entry name" value="ParB_N"/>
    <property type="match status" value="1"/>
</dbReference>
<proteinExistence type="predicted"/>
<dbReference type="InterPro" id="IPR050336">
    <property type="entry name" value="Chromosome_partition/occlusion"/>
</dbReference>